<evidence type="ECO:0000313" key="3">
    <source>
        <dbReference type="MGI" id="MGI:97746"/>
    </source>
</evidence>
<dbReference type="Proteomes" id="UP000000589">
    <property type="component" value="Chromosome 15"/>
</dbReference>
<dbReference type="VEuPathDB" id="HostDB:ENSMUSG00000022468"/>
<keyword evidence="1" id="KW-1133">Transmembrane helix</keyword>
<reference evidence="2" key="4">
    <citation type="submission" date="2025-09" db="UniProtKB">
        <authorList>
            <consortium name="Ensembl"/>
        </authorList>
    </citation>
    <scope>IDENTIFICATION</scope>
    <source>
        <strain evidence="2">C57BL/6J</strain>
    </source>
</reference>
<reference evidence="2 4" key="1">
    <citation type="journal article" date="2009" name="PLoS Biol.">
        <title>Lineage-specific biology revealed by a finished genome assembly of the mouse.</title>
        <authorList>
            <consortium name="Mouse Genome Sequencing Consortium"/>
            <person name="Church D.M."/>
            <person name="Goodstadt L."/>
            <person name="Hillier L.W."/>
            <person name="Zody M.C."/>
            <person name="Goldstein S."/>
            <person name="She X."/>
            <person name="Bult C.J."/>
            <person name="Agarwala R."/>
            <person name="Cherry J.L."/>
            <person name="DiCuccio M."/>
            <person name="Hlavina W."/>
            <person name="Kapustin Y."/>
            <person name="Meric P."/>
            <person name="Maglott D."/>
            <person name="Birtle Z."/>
            <person name="Marques A.C."/>
            <person name="Graves T."/>
            <person name="Zhou S."/>
            <person name="Teague B."/>
            <person name="Potamousis K."/>
            <person name="Churas C."/>
            <person name="Place M."/>
            <person name="Herschleb J."/>
            <person name="Runnheim R."/>
            <person name="Forrest D."/>
            <person name="Amos-Landgraf J."/>
            <person name="Schwartz D.C."/>
            <person name="Cheng Z."/>
            <person name="Lindblad-Toh K."/>
            <person name="Eichler E.E."/>
            <person name="Ponting C.P."/>
        </authorList>
    </citation>
    <scope>NUCLEOTIDE SEQUENCE [LARGE SCALE GENOMIC DNA]</scope>
    <source>
        <strain evidence="2 4">C57BL/6J</strain>
    </source>
</reference>
<dbReference type="ExpressionAtlas" id="A0A2R8VHM5">
    <property type="expression patterns" value="baseline and differential"/>
</dbReference>
<protein>
    <submittedName>
        <fullName evidence="2">Endonuclease, polyU-specific</fullName>
    </submittedName>
</protein>
<dbReference type="MGI" id="MGI:97746">
    <property type="gene designation" value="Endou"/>
</dbReference>
<organism evidence="2 4">
    <name type="scientific">Mus musculus</name>
    <name type="common">Mouse</name>
    <dbReference type="NCBI Taxonomy" id="10090"/>
    <lineage>
        <taxon>Eukaryota</taxon>
        <taxon>Metazoa</taxon>
        <taxon>Chordata</taxon>
        <taxon>Craniata</taxon>
        <taxon>Vertebrata</taxon>
        <taxon>Euteleostomi</taxon>
        <taxon>Mammalia</taxon>
        <taxon>Eutheria</taxon>
        <taxon>Euarchontoglires</taxon>
        <taxon>Glires</taxon>
        <taxon>Rodentia</taxon>
        <taxon>Myomorpha</taxon>
        <taxon>Muroidea</taxon>
        <taxon>Muridae</taxon>
        <taxon>Murinae</taxon>
        <taxon>Mus</taxon>
        <taxon>Mus</taxon>
    </lineage>
</organism>
<evidence type="ECO:0000313" key="4">
    <source>
        <dbReference type="Proteomes" id="UP000000589"/>
    </source>
</evidence>
<feature type="transmembrane region" description="Helical" evidence="1">
    <location>
        <begin position="20"/>
        <end position="39"/>
    </location>
</feature>
<gene>
    <name evidence="2 3" type="primary">Endou</name>
</gene>
<evidence type="ECO:0000313" key="2">
    <source>
        <dbReference type="Ensembl" id="ENSMUSP00000155246.2"/>
    </source>
</evidence>
<evidence type="ECO:0000256" key="1">
    <source>
        <dbReference type="SAM" id="Phobius"/>
    </source>
</evidence>
<reference evidence="2 4" key="2">
    <citation type="journal article" date="2011" name="PLoS Biol.">
        <title>Modernizing reference genome assemblies.</title>
        <authorList>
            <person name="Church D.M."/>
            <person name="Schneider V.A."/>
            <person name="Graves T."/>
            <person name="Auger K."/>
            <person name="Cunningham F."/>
            <person name="Bouk N."/>
            <person name="Chen H.C."/>
            <person name="Agarwala R."/>
            <person name="McLaren W.M."/>
            <person name="Ritchie G.R."/>
            <person name="Albracht D."/>
            <person name="Kremitzki M."/>
            <person name="Rock S."/>
            <person name="Kotkiewicz H."/>
            <person name="Kremitzki C."/>
            <person name="Wollam A."/>
            <person name="Trani L."/>
            <person name="Fulton L."/>
            <person name="Fulton R."/>
            <person name="Matthews L."/>
            <person name="Whitehead S."/>
            <person name="Chow W."/>
            <person name="Torrance J."/>
            <person name="Dunn M."/>
            <person name="Harden G."/>
            <person name="Threadgold G."/>
            <person name="Wood J."/>
            <person name="Collins J."/>
            <person name="Heath P."/>
            <person name="Griffiths G."/>
            <person name="Pelan S."/>
            <person name="Grafham D."/>
            <person name="Eichler E.E."/>
            <person name="Weinstock G."/>
            <person name="Mardis E.R."/>
            <person name="Wilson R.K."/>
            <person name="Howe K."/>
            <person name="Flicek P."/>
            <person name="Hubbard T."/>
        </authorList>
    </citation>
    <scope>NUCLEOTIDE SEQUENCE [LARGE SCALE GENOMIC DNA]</scope>
    <source>
        <strain evidence="2 4">C57BL/6J</strain>
    </source>
</reference>
<accession>A0A2R8VHM5</accession>
<dbReference type="Bgee" id="ENSMUSG00000022468">
    <property type="expression patterns" value="Expressed in thymus and 82 other cell types or tissues"/>
</dbReference>
<dbReference type="Ensembl" id="ENSMUST00000230430.2">
    <property type="protein sequence ID" value="ENSMUSP00000155246.2"/>
    <property type="gene ID" value="ENSMUSG00000022468.13"/>
</dbReference>
<sequence length="119" mass="13232">MLNCSIHVGQLKLVFNPEGAPLSLPFFTYFSFYIFWVQWAPNARMVENLSPGEIIFVLFCLSFPSSDLGKPSIFSVLSLLCQIGGWDGMCEYPFNTCACLQGRKPSTGGKAGRKSQHGW</sequence>
<dbReference type="AlphaFoldDB" id="A0A2R8VHM5"/>
<keyword evidence="4" id="KW-1185">Reference proteome</keyword>
<dbReference type="Antibodypedia" id="2843">
    <property type="antibodies" value="52 antibodies from 19 providers"/>
</dbReference>
<proteinExistence type="predicted"/>
<keyword evidence="1" id="KW-0472">Membrane</keyword>
<reference evidence="2" key="3">
    <citation type="submission" date="2025-08" db="UniProtKB">
        <authorList>
            <consortium name="Ensembl"/>
        </authorList>
    </citation>
    <scope>IDENTIFICATION</scope>
    <source>
        <strain evidence="2">C57BL/6J</strain>
    </source>
</reference>
<keyword evidence="1" id="KW-0812">Transmembrane</keyword>
<dbReference type="AGR" id="MGI:97746"/>
<dbReference type="GeneTree" id="ENSGT00530000063825"/>
<name>A0A2R8VHM5_MOUSE</name>